<reference evidence="2" key="2">
    <citation type="submission" date="2025-09" db="UniProtKB">
        <authorList>
            <consortium name="Ensembl"/>
        </authorList>
    </citation>
    <scope>IDENTIFICATION</scope>
</reference>
<sequence length="194" mass="20998">MERKVCGSHCKKNQADWEKACGGQPYAAGVWISGPGGGRRSTCCETPMEREEGEEKSETDDTGEEEIPDSKETQGYTEEEDNEDEMLDNILYPPSVPFRKSSSPELSCGLGIAQKFKRQLSEDGKHLRRGSLGGALTGKYLLPYASPQLAPTMETSNLVRMRSQTLGKSAPSLTASLVGAVALLAICCSLCRCV</sequence>
<dbReference type="STRING" id="1676925.ENSPKIP00000011144"/>
<dbReference type="AlphaFoldDB" id="A0A3B3QZ04"/>
<evidence type="ECO:0000313" key="2">
    <source>
        <dbReference type="Ensembl" id="ENSPKIP00000011144.1"/>
    </source>
</evidence>
<accession>A0A3B3QZ04</accession>
<dbReference type="GeneTree" id="ENSGT00940000155726"/>
<evidence type="ECO:0000256" key="1">
    <source>
        <dbReference type="SAM" id="MobiDB-lite"/>
    </source>
</evidence>
<evidence type="ECO:0000313" key="3">
    <source>
        <dbReference type="Proteomes" id="UP000261540"/>
    </source>
</evidence>
<dbReference type="Ensembl" id="ENSPKIT00000035284.1">
    <property type="protein sequence ID" value="ENSPKIP00000011144.1"/>
    <property type="gene ID" value="ENSPKIG00000025569.1"/>
</dbReference>
<name>A0A3B3QZ04_9TELE</name>
<feature type="region of interest" description="Disordered" evidence="1">
    <location>
        <begin position="30"/>
        <end position="85"/>
    </location>
</feature>
<reference evidence="2" key="1">
    <citation type="submission" date="2025-08" db="UniProtKB">
        <authorList>
            <consortium name="Ensembl"/>
        </authorList>
    </citation>
    <scope>IDENTIFICATION</scope>
</reference>
<feature type="compositionally biased region" description="Acidic residues" evidence="1">
    <location>
        <begin position="51"/>
        <end position="67"/>
    </location>
</feature>
<dbReference type="Proteomes" id="UP000261540">
    <property type="component" value="Unplaced"/>
</dbReference>
<protein>
    <submittedName>
        <fullName evidence="2">Uncharacterized protein</fullName>
    </submittedName>
</protein>
<proteinExistence type="predicted"/>
<organism evidence="2 3">
    <name type="scientific">Paramormyrops kingsleyae</name>
    <dbReference type="NCBI Taxonomy" id="1676925"/>
    <lineage>
        <taxon>Eukaryota</taxon>
        <taxon>Metazoa</taxon>
        <taxon>Chordata</taxon>
        <taxon>Craniata</taxon>
        <taxon>Vertebrata</taxon>
        <taxon>Euteleostomi</taxon>
        <taxon>Actinopterygii</taxon>
        <taxon>Neopterygii</taxon>
        <taxon>Teleostei</taxon>
        <taxon>Osteoglossocephala</taxon>
        <taxon>Osteoglossomorpha</taxon>
        <taxon>Osteoglossiformes</taxon>
        <taxon>Mormyridae</taxon>
        <taxon>Paramormyrops</taxon>
    </lineage>
</organism>
<keyword evidence="3" id="KW-1185">Reference proteome</keyword>